<feature type="domain" description="DUF7033" evidence="1">
    <location>
        <begin position="51"/>
        <end position="137"/>
    </location>
</feature>
<dbReference type="EMBL" id="UINC01001620">
    <property type="protein sequence ID" value="SUZ85104.1"/>
    <property type="molecule type" value="Genomic_DNA"/>
</dbReference>
<dbReference type="Pfam" id="PF23019">
    <property type="entry name" value="DUF7033"/>
    <property type="match status" value="1"/>
</dbReference>
<sequence length="388" mass="46291">MSYNNNQIDNEFYINTSDILFSSKIEDLEINVENWDGHPVFFSNKDNPFFQFDIFAASFYLISRYEEYLLHLKDDFGRFDPSSSIAFKNRFLNKPIIDFWIERFKSKLLEFYPDFNFKKHSYKLMTCLEVPCAFDFKGKGVVRTIGGFLRDFLRLDIYRIYRRIPVLLNVKKDPLDNYSSWIDLNKNNGLETMVFFLIANFSRYDRNLSFYSKSFIEKIKDVSDFCEVSLLSSYSSLKNEALLKLETNKLQSIIHRSIKKIRQNLLKIDFPVTYRNFARFGFKHDYSLQYYDMPGFRASTTNPFYFFDLENEVETKLLIHPVCATDRVLKIYKKPILARQALEEITRYVKEINGEMILALNNSINSDYSTNYKWKKMFNKFFKSYGKN</sequence>
<gene>
    <name evidence="2" type="ORF">METZ01_LOCUS37958</name>
</gene>
<reference evidence="2" key="1">
    <citation type="submission" date="2018-05" db="EMBL/GenBank/DDBJ databases">
        <authorList>
            <person name="Lanie J.A."/>
            <person name="Ng W.-L."/>
            <person name="Kazmierczak K.M."/>
            <person name="Andrzejewski T.M."/>
            <person name="Davidsen T.M."/>
            <person name="Wayne K.J."/>
            <person name="Tettelin H."/>
            <person name="Glass J.I."/>
            <person name="Rusch D."/>
            <person name="Podicherti R."/>
            <person name="Tsui H.-C.T."/>
            <person name="Winkler M.E."/>
        </authorList>
    </citation>
    <scope>NUCLEOTIDE SEQUENCE</scope>
</reference>
<protein>
    <recommendedName>
        <fullName evidence="1">DUF7033 domain-containing protein</fullName>
    </recommendedName>
</protein>
<evidence type="ECO:0000313" key="2">
    <source>
        <dbReference type="EMBL" id="SUZ85104.1"/>
    </source>
</evidence>
<evidence type="ECO:0000259" key="1">
    <source>
        <dbReference type="Pfam" id="PF23019"/>
    </source>
</evidence>
<dbReference type="AlphaFoldDB" id="A0A381R1J5"/>
<dbReference type="InterPro" id="IPR054297">
    <property type="entry name" value="DUF7033"/>
</dbReference>
<accession>A0A381R1J5</accession>
<organism evidence="2">
    <name type="scientific">marine metagenome</name>
    <dbReference type="NCBI Taxonomy" id="408172"/>
    <lineage>
        <taxon>unclassified sequences</taxon>
        <taxon>metagenomes</taxon>
        <taxon>ecological metagenomes</taxon>
    </lineage>
</organism>
<name>A0A381R1J5_9ZZZZ</name>
<proteinExistence type="predicted"/>